<proteinExistence type="inferred from homology"/>
<dbReference type="PANTHER" id="PTHR37316">
    <property type="entry name" value="TEICHOIC ACID GLYCEROL-PHOSPHATE PRIMASE"/>
    <property type="match status" value="1"/>
</dbReference>
<evidence type="ECO:0000256" key="4">
    <source>
        <dbReference type="ARBA" id="ARBA00022679"/>
    </source>
</evidence>
<evidence type="ECO:0000256" key="6">
    <source>
        <dbReference type="ARBA" id="ARBA00023136"/>
    </source>
</evidence>
<protein>
    <recommendedName>
        <fullName evidence="7">Glycosyltransferase 2-like domain-containing protein</fullName>
    </recommendedName>
</protein>
<dbReference type="InterPro" id="IPR051612">
    <property type="entry name" value="Teichoic_Acid_Biosynth"/>
</dbReference>
<evidence type="ECO:0000256" key="3">
    <source>
        <dbReference type="ARBA" id="ARBA00022475"/>
    </source>
</evidence>
<dbReference type="InterPro" id="IPR043149">
    <property type="entry name" value="TagF_N"/>
</dbReference>
<dbReference type="Pfam" id="PF04464">
    <property type="entry name" value="Glyphos_transf"/>
    <property type="match status" value="1"/>
</dbReference>
<dbReference type="Gene3D" id="3.40.50.11820">
    <property type="match status" value="1"/>
</dbReference>
<dbReference type="PANTHER" id="PTHR37316:SF3">
    <property type="entry name" value="TEICHOIC ACID GLYCEROL-PHOSPHATE TRANSFERASE"/>
    <property type="match status" value="1"/>
</dbReference>
<dbReference type="GO" id="GO:0019350">
    <property type="term" value="P:teichoic acid biosynthetic process"/>
    <property type="evidence" value="ECO:0007669"/>
    <property type="project" value="UniProtKB-KW"/>
</dbReference>
<dbReference type="CDD" id="cd00761">
    <property type="entry name" value="Glyco_tranf_GTA_type"/>
    <property type="match status" value="1"/>
</dbReference>
<evidence type="ECO:0000256" key="1">
    <source>
        <dbReference type="ARBA" id="ARBA00004202"/>
    </source>
</evidence>
<dbReference type="InterPro" id="IPR007554">
    <property type="entry name" value="Glycerophosphate_synth"/>
</dbReference>
<dbReference type="RefSeq" id="WP_102597769.1">
    <property type="nucleotide sequence ID" value="NZ_PNQX01000001.1"/>
</dbReference>
<dbReference type="GO" id="GO:0047355">
    <property type="term" value="F:CDP-glycerol glycerophosphotransferase activity"/>
    <property type="evidence" value="ECO:0007669"/>
    <property type="project" value="InterPro"/>
</dbReference>
<evidence type="ECO:0000259" key="7">
    <source>
        <dbReference type="Pfam" id="PF00535"/>
    </source>
</evidence>
<dbReference type="GO" id="GO:0005886">
    <property type="term" value="C:plasma membrane"/>
    <property type="evidence" value="ECO:0007669"/>
    <property type="project" value="UniProtKB-SubCell"/>
</dbReference>
<keyword evidence="3" id="KW-1003">Cell membrane</keyword>
<keyword evidence="5" id="KW-0777">Teichoic acid biosynthesis</keyword>
<dbReference type="Proteomes" id="UP000235739">
    <property type="component" value="Unassembled WGS sequence"/>
</dbReference>
<comment type="similarity">
    <text evidence="2">Belongs to the CDP-glycerol glycerophosphotransferase family.</text>
</comment>
<evidence type="ECO:0000313" key="9">
    <source>
        <dbReference type="Proteomes" id="UP000235739"/>
    </source>
</evidence>
<gene>
    <name evidence="8" type="ORF">CIK84_06005</name>
</gene>
<dbReference type="InterPro" id="IPR029044">
    <property type="entry name" value="Nucleotide-diphossugar_trans"/>
</dbReference>
<feature type="domain" description="Glycosyltransferase 2-like" evidence="7">
    <location>
        <begin position="19"/>
        <end position="149"/>
    </location>
</feature>
<name>A0A2N7S4Q2_9MICC</name>
<evidence type="ECO:0000256" key="2">
    <source>
        <dbReference type="ARBA" id="ARBA00010488"/>
    </source>
</evidence>
<keyword evidence="6" id="KW-0472">Membrane</keyword>
<dbReference type="Gene3D" id="3.90.550.10">
    <property type="entry name" value="Spore Coat Polysaccharide Biosynthesis Protein SpsA, Chain A"/>
    <property type="match status" value="1"/>
</dbReference>
<dbReference type="InterPro" id="IPR043148">
    <property type="entry name" value="TagF_C"/>
</dbReference>
<evidence type="ECO:0000256" key="5">
    <source>
        <dbReference type="ARBA" id="ARBA00022944"/>
    </source>
</evidence>
<dbReference type="SUPFAM" id="SSF53448">
    <property type="entry name" value="Nucleotide-diphospho-sugar transferases"/>
    <property type="match status" value="1"/>
</dbReference>
<sequence>MVIRNVPVSNRTTGSPDITIVLAHYNDGDHVVDAIRSVYGQTYRNIELILVDDCSTDGSATIAQKAVQLDARGQFMTLEKNSGGVGGPRRRGLELANGRYVLFLDSDDRLDRHACKNLLAEATLNDADIVMAKTKRFEIGSKKWRGWHDRLFAENSFYESIEDNPDLAVDTIVVAKLYRIDFLRKNGIQFPTDIHYEDLVFSATSFANARGISVIPESAYIWNIYPNEIRKSITNQRDSIRNLQHRIEALRRAFYSIDSKETPGLFARLQLKVLRHDARLYLNDIRHHTDEFSADILQLLRPFLSEIPEAIYDRLDQPERFLYGAALSLDVNGVREVQKMIRNRATWLPPLVLDSASKNYRWLVDNAATSDGQDLVTKLLTVQSAQVGSVPWFQVRWYHEVQEVTVSGNNLLINAHSFDPGAKLEGLKDLKVRVHLFARGKAGFSTNFIASNVKHDGTWLHWNVAVALSEHVDYSNISKFGMRVRLSNSLASTEGHLSVPRELNIPKKRINGGGPFSILLSNRYRPYRTIDDTLGLKRLKSGNARKALRRIVAPLDELLLKFSQVLNTPAKVNSKFWRTAYRAMRLLPLRENSSLFESHMGKSYADSPRVISDELSAQFKDQKQIWSFANGFDDLDSVPHQTIVRHSPRYLYELARSGYLVDNQSFPSYFKKRSGQRYLQLWHGIPLKKMGLDEPDFLNAPKRKRVELLNRSSYWDFLTVPSPYFEDTFVPAFDYTNELLRYGSPRNDSLVSLEPSEVTRLRRDLGLRSDQKIVLYAPTFRASSRGSRQPIRLELDLENWLESMGEECVLLVRAHYLNKINIHPRFFGKVIDVSSIPEIANLYALSDVLVTDYSSVMFDFLTVDKPIVIYAYDYERYVDDERGTYFSLLDDSPGQVVKSQDELHNSLKERLYVDHDQAKRHAFEGRYAGHEDGNAGSNTVARVWGDR</sequence>
<comment type="subcellular location">
    <subcellularLocation>
        <location evidence="1">Cell membrane</location>
        <topology evidence="1">Peripheral membrane protein</topology>
    </subcellularLocation>
</comment>
<organism evidence="8 9">
    <name type="scientific">Glutamicibacter arilaitensis</name>
    <dbReference type="NCBI Taxonomy" id="256701"/>
    <lineage>
        <taxon>Bacteria</taxon>
        <taxon>Bacillati</taxon>
        <taxon>Actinomycetota</taxon>
        <taxon>Actinomycetes</taxon>
        <taxon>Micrococcales</taxon>
        <taxon>Micrococcaceae</taxon>
        <taxon>Glutamicibacter</taxon>
    </lineage>
</organism>
<accession>A0A2N7S4Q2</accession>
<keyword evidence="4" id="KW-0808">Transferase</keyword>
<dbReference type="SUPFAM" id="SSF53756">
    <property type="entry name" value="UDP-Glycosyltransferase/glycogen phosphorylase"/>
    <property type="match status" value="1"/>
</dbReference>
<dbReference type="EMBL" id="PNQX01000001">
    <property type="protein sequence ID" value="PMQ21125.1"/>
    <property type="molecule type" value="Genomic_DNA"/>
</dbReference>
<reference evidence="8 9" key="1">
    <citation type="journal article" date="2017" name="Elife">
        <title>Extensive horizontal gene transfer in cheese-associated bacteria.</title>
        <authorList>
            <person name="Bonham K.S."/>
            <person name="Wolfe B.E."/>
            <person name="Dutton R.J."/>
        </authorList>
    </citation>
    <scope>NUCLEOTIDE SEQUENCE [LARGE SCALE GENOMIC DNA]</scope>
    <source>
        <strain evidence="8 9">JB182</strain>
    </source>
</reference>
<comment type="caution">
    <text evidence="8">The sequence shown here is derived from an EMBL/GenBank/DDBJ whole genome shotgun (WGS) entry which is preliminary data.</text>
</comment>
<dbReference type="InterPro" id="IPR001173">
    <property type="entry name" value="Glyco_trans_2-like"/>
</dbReference>
<dbReference type="AlphaFoldDB" id="A0A2N7S4Q2"/>
<dbReference type="Pfam" id="PF00535">
    <property type="entry name" value="Glycos_transf_2"/>
    <property type="match status" value="1"/>
</dbReference>
<evidence type="ECO:0000313" key="8">
    <source>
        <dbReference type="EMBL" id="PMQ21125.1"/>
    </source>
</evidence>
<dbReference type="Gene3D" id="3.40.50.12580">
    <property type="match status" value="1"/>
</dbReference>